<dbReference type="Proteomes" id="UP000582090">
    <property type="component" value="Unassembled WGS sequence"/>
</dbReference>
<evidence type="ECO:0000313" key="3">
    <source>
        <dbReference type="Proteomes" id="UP000582090"/>
    </source>
</evidence>
<dbReference type="RefSeq" id="WP_183902318.1">
    <property type="nucleotide sequence ID" value="NZ_JACIDW010000023.1"/>
</dbReference>
<dbReference type="InterPro" id="IPR025382">
    <property type="entry name" value="Cap4-like_endonuclease_dom"/>
</dbReference>
<name>A0A7W6GD59_9HYPH</name>
<organism evidence="2 3">
    <name type="scientific">Rhizobium metallidurans</name>
    <dbReference type="NCBI Taxonomy" id="1265931"/>
    <lineage>
        <taxon>Bacteria</taxon>
        <taxon>Pseudomonadati</taxon>
        <taxon>Pseudomonadota</taxon>
        <taxon>Alphaproteobacteria</taxon>
        <taxon>Hyphomicrobiales</taxon>
        <taxon>Rhizobiaceae</taxon>
        <taxon>Rhizobium/Agrobacterium group</taxon>
        <taxon>Rhizobium</taxon>
    </lineage>
</organism>
<protein>
    <recommendedName>
        <fullName evidence="1">CD-NTase associated protein 4-like DNA endonuclease domain-containing protein</fullName>
    </recommendedName>
</protein>
<evidence type="ECO:0000313" key="2">
    <source>
        <dbReference type="EMBL" id="MBB3966852.1"/>
    </source>
</evidence>
<dbReference type="Pfam" id="PF14130">
    <property type="entry name" value="Cap4_nuclease"/>
    <property type="match status" value="1"/>
</dbReference>
<proteinExistence type="predicted"/>
<dbReference type="AlphaFoldDB" id="A0A7W6GD59"/>
<sequence>MGVVEKIKREAKREEGGAVLTERLDYQFAWGIQRMLALHVTGQSYAFLFESHDDILELDHEATPRKIVFYQVKTRKSGNWTVGRFTERKKVKDGDGLGASVAGKMFDNIRRFSTCIDRAVMVTNMPMPKLSSDVGEHCLTTLDKESWKELGAAMSAEDAAFVAATHLPYYHLNYTPLHFDNAHHTVVGQVADVLFKRTGSERGAKTFFDALSGECRRKAKPQPAVRTLTEFDAAHVLKRSDVESFLAVHGEYTSPSWANVAPFLQPLGFVRVTAIMKAWDRYEIDRRTRWETLRHVAPKIAAAIEPIFDGRQDFILALQEAVVEVQDVVHAWSPSADEATITAMILYEYQRQ</sequence>
<dbReference type="EMBL" id="JACIDW010000023">
    <property type="protein sequence ID" value="MBB3966852.1"/>
    <property type="molecule type" value="Genomic_DNA"/>
</dbReference>
<reference evidence="2 3" key="1">
    <citation type="submission" date="2020-08" db="EMBL/GenBank/DDBJ databases">
        <title>Genomic Encyclopedia of Type Strains, Phase IV (KMG-IV): sequencing the most valuable type-strain genomes for metagenomic binning, comparative biology and taxonomic classification.</title>
        <authorList>
            <person name="Goeker M."/>
        </authorList>
    </citation>
    <scope>NUCLEOTIDE SEQUENCE [LARGE SCALE GENOMIC DNA]</scope>
    <source>
        <strain evidence="2 3">DSM 26575</strain>
    </source>
</reference>
<feature type="domain" description="CD-NTase associated protein 4-like DNA endonuclease" evidence="1">
    <location>
        <begin position="16"/>
        <end position="219"/>
    </location>
</feature>
<evidence type="ECO:0000259" key="1">
    <source>
        <dbReference type="Pfam" id="PF14130"/>
    </source>
</evidence>
<keyword evidence="3" id="KW-1185">Reference proteome</keyword>
<gene>
    <name evidence="2" type="ORF">GGQ67_004544</name>
</gene>
<dbReference type="GO" id="GO:0004518">
    <property type="term" value="F:nuclease activity"/>
    <property type="evidence" value="ECO:0007669"/>
    <property type="project" value="InterPro"/>
</dbReference>
<accession>A0A7W6GD59</accession>
<comment type="caution">
    <text evidence="2">The sequence shown here is derived from an EMBL/GenBank/DDBJ whole genome shotgun (WGS) entry which is preliminary data.</text>
</comment>